<evidence type="ECO:0000256" key="3">
    <source>
        <dbReference type="ARBA" id="ARBA00022634"/>
    </source>
</evidence>
<organism evidence="10 11">
    <name type="scientific">Penstemon davidsonii</name>
    <dbReference type="NCBI Taxonomy" id="160366"/>
    <lineage>
        <taxon>Eukaryota</taxon>
        <taxon>Viridiplantae</taxon>
        <taxon>Streptophyta</taxon>
        <taxon>Embryophyta</taxon>
        <taxon>Tracheophyta</taxon>
        <taxon>Spermatophyta</taxon>
        <taxon>Magnoliopsida</taxon>
        <taxon>eudicotyledons</taxon>
        <taxon>Gunneridae</taxon>
        <taxon>Pentapetalae</taxon>
        <taxon>asterids</taxon>
        <taxon>lamiids</taxon>
        <taxon>Lamiales</taxon>
        <taxon>Plantaginaceae</taxon>
        <taxon>Cheloneae</taxon>
        <taxon>Penstemon</taxon>
    </lineage>
</organism>
<evidence type="ECO:0000256" key="5">
    <source>
        <dbReference type="ARBA" id="ARBA00022737"/>
    </source>
</evidence>
<evidence type="ECO:0000256" key="4">
    <source>
        <dbReference type="ARBA" id="ARBA00022679"/>
    </source>
</evidence>
<keyword evidence="11" id="KW-1185">Reference proteome</keyword>
<protein>
    <recommendedName>
        <fullName evidence="2">thymidine kinase</fullName>
        <ecNumber evidence="2">2.7.1.21</ecNumber>
    </recommendedName>
</protein>
<comment type="caution">
    <text evidence="10">The sequence shown here is derived from an EMBL/GenBank/DDBJ whole genome shotgun (WGS) entry which is preliminary data.</text>
</comment>
<comment type="similarity">
    <text evidence="1">Belongs to the thymidine kinase family.</text>
</comment>
<evidence type="ECO:0000313" key="10">
    <source>
        <dbReference type="EMBL" id="KAK4485180.1"/>
    </source>
</evidence>
<feature type="repeat" description="PPR" evidence="9">
    <location>
        <begin position="201"/>
        <end position="235"/>
    </location>
</feature>
<dbReference type="PANTHER" id="PTHR47926:SF347">
    <property type="entry name" value="PENTATRICOPEPTIDE REPEAT-CONTAINING PROTEIN"/>
    <property type="match status" value="1"/>
</dbReference>
<evidence type="ECO:0000256" key="9">
    <source>
        <dbReference type="PROSITE-ProRule" id="PRU00708"/>
    </source>
</evidence>
<evidence type="ECO:0000256" key="1">
    <source>
        <dbReference type="ARBA" id="ARBA00007587"/>
    </source>
</evidence>
<keyword evidence="8" id="KW-0067">ATP-binding</keyword>
<dbReference type="Pfam" id="PF13041">
    <property type="entry name" value="PPR_2"/>
    <property type="match status" value="2"/>
</dbReference>
<accession>A0ABR0D7K3</accession>
<dbReference type="NCBIfam" id="TIGR00756">
    <property type="entry name" value="PPR"/>
    <property type="match status" value="2"/>
</dbReference>
<feature type="repeat" description="PPR" evidence="9">
    <location>
        <begin position="302"/>
        <end position="336"/>
    </location>
</feature>
<evidence type="ECO:0000256" key="8">
    <source>
        <dbReference type="ARBA" id="ARBA00022840"/>
    </source>
</evidence>
<name>A0ABR0D7K3_9LAMI</name>
<dbReference type="PANTHER" id="PTHR47926">
    <property type="entry name" value="PENTATRICOPEPTIDE REPEAT-CONTAINING PROTEIN"/>
    <property type="match status" value="1"/>
</dbReference>
<reference evidence="10 11" key="1">
    <citation type="journal article" date="2023" name="bioRxiv">
        <title>Genome report: Whole genome sequence and annotation of Penstemon davidsonii.</title>
        <authorList>
            <person name="Ostevik K.L."/>
            <person name="Alabady M."/>
            <person name="Zhang M."/>
            <person name="Rausher M.D."/>
        </authorList>
    </citation>
    <scope>NUCLEOTIDE SEQUENCE [LARGE SCALE GENOMIC DNA]</scope>
    <source>
        <strain evidence="10">DNT005</strain>
        <tissue evidence="10">Whole leaf</tissue>
    </source>
</reference>
<sequence length="351" mass="39053">MISVLSLRPAISNPTAAAPFSLYFHFHPSNLLGKTTKIKPLKNPNFLLPSPSLTNSLAKYSKPSIANQFRGLQTESGISGEIHVIVGPMFAGKTTSLLKRMKLASSNGRTLKDLCFTGRIKEAVGILCRTGEKVHTETYSLLLQECIFRKEYKKGRRIHWQMIVVGFVPDEYLKIKLLILYAKSGDLGTAHILFDTLLVKTLISWNAMIAGYVQKCLEELGLSLYHEMRQCGWIPDQYTFASVFRACSSLATLDQGKQAHGILIKSQISPNIVIISALMDMYFKCSSPCDGFQVFDKSSDRNVITWTALMSGYGLHGRVSDVLESFHQMINEGIRPNQITFLAVLSACSQC</sequence>
<proteinExistence type="inferred from homology"/>
<dbReference type="Gene3D" id="3.40.50.300">
    <property type="entry name" value="P-loop containing nucleotide triphosphate hydrolases"/>
    <property type="match status" value="1"/>
</dbReference>
<dbReference type="InterPro" id="IPR027417">
    <property type="entry name" value="P-loop_NTPase"/>
</dbReference>
<dbReference type="InterPro" id="IPR046960">
    <property type="entry name" value="PPR_At4g14850-like_plant"/>
</dbReference>
<gene>
    <name evidence="10" type="ORF">RD792_007793</name>
</gene>
<dbReference type="EMBL" id="JAYDYQ010002533">
    <property type="protein sequence ID" value="KAK4485180.1"/>
    <property type="molecule type" value="Genomic_DNA"/>
</dbReference>
<keyword evidence="4" id="KW-0808">Transferase</keyword>
<dbReference type="PROSITE" id="PS51375">
    <property type="entry name" value="PPR"/>
    <property type="match status" value="2"/>
</dbReference>
<dbReference type="Proteomes" id="UP001291926">
    <property type="component" value="Unassembled WGS sequence"/>
</dbReference>
<keyword evidence="3" id="KW-0237">DNA synthesis</keyword>
<keyword evidence="6" id="KW-0547">Nucleotide-binding</keyword>
<keyword evidence="7" id="KW-0418">Kinase</keyword>
<dbReference type="Gene3D" id="1.25.40.10">
    <property type="entry name" value="Tetratricopeptide repeat domain"/>
    <property type="match status" value="2"/>
</dbReference>
<dbReference type="EC" id="2.7.1.21" evidence="2"/>
<dbReference type="Pfam" id="PF00265">
    <property type="entry name" value="TK"/>
    <property type="match status" value="1"/>
</dbReference>
<dbReference type="InterPro" id="IPR001267">
    <property type="entry name" value="Thymidine_kinase"/>
</dbReference>
<dbReference type="InterPro" id="IPR002885">
    <property type="entry name" value="PPR_rpt"/>
</dbReference>
<evidence type="ECO:0000256" key="2">
    <source>
        <dbReference type="ARBA" id="ARBA00012118"/>
    </source>
</evidence>
<dbReference type="InterPro" id="IPR011990">
    <property type="entry name" value="TPR-like_helical_dom_sf"/>
</dbReference>
<evidence type="ECO:0000313" key="11">
    <source>
        <dbReference type="Proteomes" id="UP001291926"/>
    </source>
</evidence>
<keyword evidence="5" id="KW-0677">Repeat</keyword>
<evidence type="ECO:0000256" key="6">
    <source>
        <dbReference type="ARBA" id="ARBA00022741"/>
    </source>
</evidence>
<evidence type="ECO:0000256" key="7">
    <source>
        <dbReference type="ARBA" id="ARBA00022777"/>
    </source>
</evidence>